<name>A0A1H7KVP0_RUMAL</name>
<protein>
    <submittedName>
        <fullName evidence="1">Uncharacterized protein</fullName>
    </submittedName>
</protein>
<dbReference type="Proteomes" id="UP000186015">
    <property type="component" value="Unassembled WGS sequence"/>
</dbReference>
<proteinExistence type="predicted"/>
<evidence type="ECO:0000313" key="2">
    <source>
        <dbReference type="Proteomes" id="UP000186015"/>
    </source>
</evidence>
<accession>A0A1H7KVP0</accession>
<sequence>MNRSANVYNTRVKVYVRPFKPEYLTPAEAAEQCELEESTILHGSVRLFKDIKLIYTSLWKGHIEIGLFGKKTQ</sequence>
<dbReference type="AlphaFoldDB" id="A0A1H7KVP0"/>
<reference evidence="1 2" key="1">
    <citation type="submission" date="2016-10" db="EMBL/GenBank/DDBJ databases">
        <authorList>
            <person name="de Groot N.N."/>
        </authorList>
    </citation>
    <scope>NUCLEOTIDE SEQUENCE [LARGE SCALE GENOMIC DNA]</scope>
    <source>
        <strain evidence="1 2">KH2T6</strain>
    </source>
</reference>
<organism evidence="1 2">
    <name type="scientific">Ruminococcus albus</name>
    <dbReference type="NCBI Taxonomy" id="1264"/>
    <lineage>
        <taxon>Bacteria</taxon>
        <taxon>Bacillati</taxon>
        <taxon>Bacillota</taxon>
        <taxon>Clostridia</taxon>
        <taxon>Eubacteriales</taxon>
        <taxon>Oscillospiraceae</taxon>
        <taxon>Ruminococcus</taxon>
    </lineage>
</organism>
<dbReference type="EMBL" id="FOAT01000007">
    <property type="protein sequence ID" value="SEK90933.1"/>
    <property type="molecule type" value="Genomic_DNA"/>
</dbReference>
<evidence type="ECO:0000313" key="1">
    <source>
        <dbReference type="EMBL" id="SEK90933.1"/>
    </source>
</evidence>
<gene>
    <name evidence="1" type="ORF">SAMN05216469_107130</name>
</gene>